<evidence type="ECO:0000313" key="3">
    <source>
        <dbReference type="Proteomes" id="UP001500665"/>
    </source>
</evidence>
<accession>A0ABP4BJI9</accession>
<dbReference type="EMBL" id="BAAAHH010000009">
    <property type="protein sequence ID" value="GAA0950105.1"/>
    <property type="molecule type" value="Genomic_DNA"/>
</dbReference>
<dbReference type="RefSeq" id="WP_344240728.1">
    <property type="nucleotide sequence ID" value="NZ_BAAAHH010000009.1"/>
</dbReference>
<proteinExistence type="predicted"/>
<dbReference type="InterPro" id="IPR024726">
    <property type="entry name" value="FhuF_C"/>
</dbReference>
<sequence length="227" mass="23949">MTAVDLNPYSPVDADPTLLPLLTLIEEAGGLDGVAPGMRLAEGATVAELAEAPHTLLRELVAEHAERWNAPLHVAATLWWKGFAYWSTVPVALGWALNGTLPALTAANTVVRRLPQEPHLLLGMREPAAATDVRSLLLDLHTPLIDALAKATRAGRRNLWGSVAESLARPLTAYAPLLPGAPDAAALLAEAGAPIAGLMEPDTGRRRTCCLWVTLPGAEACASCCLR</sequence>
<organism evidence="2 3">
    <name type="scientific">Actinocorallia libanotica</name>
    <dbReference type="NCBI Taxonomy" id="46162"/>
    <lineage>
        <taxon>Bacteria</taxon>
        <taxon>Bacillati</taxon>
        <taxon>Actinomycetota</taxon>
        <taxon>Actinomycetes</taxon>
        <taxon>Streptosporangiales</taxon>
        <taxon>Thermomonosporaceae</taxon>
        <taxon>Actinocorallia</taxon>
    </lineage>
</organism>
<reference evidence="3" key="1">
    <citation type="journal article" date="2019" name="Int. J. Syst. Evol. Microbiol.">
        <title>The Global Catalogue of Microorganisms (GCM) 10K type strain sequencing project: providing services to taxonomists for standard genome sequencing and annotation.</title>
        <authorList>
            <consortium name="The Broad Institute Genomics Platform"/>
            <consortium name="The Broad Institute Genome Sequencing Center for Infectious Disease"/>
            <person name="Wu L."/>
            <person name="Ma J."/>
        </authorList>
    </citation>
    <scope>NUCLEOTIDE SEQUENCE [LARGE SCALE GENOMIC DNA]</scope>
    <source>
        <strain evidence="3">JCM 10696</strain>
    </source>
</reference>
<keyword evidence="3" id="KW-1185">Reference proteome</keyword>
<comment type="caution">
    <text evidence="2">The sequence shown here is derived from an EMBL/GenBank/DDBJ whole genome shotgun (WGS) entry which is preliminary data.</text>
</comment>
<evidence type="ECO:0000259" key="1">
    <source>
        <dbReference type="Pfam" id="PF11575"/>
    </source>
</evidence>
<evidence type="ECO:0000313" key="2">
    <source>
        <dbReference type="EMBL" id="GAA0950105.1"/>
    </source>
</evidence>
<dbReference type="Pfam" id="PF11575">
    <property type="entry name" value="FhuF_C"/>
    <property type="match status" value="1"/>
</dbReference>
<dbReference type="Proteomes" id="UP001500665">
    <property type="component" value="Unassembled WGS sequence"/>
</dbReference>
<protein>
    <recommendedName>
        <fullName evidence="1">Ferric siderophore reductase C-terminal domain-containing protein</fullName>
    </recommendedName>
</protein>
<name>A0ABP4BJI9_9ACTN</name>
<feature type="domain" description="Ferric siderophore reductase C-terminal" evidence="1">
    <location>
        <begin position="206"/>
        <end position="226"/>
    </location>
</feature>
<gene>
    <name evidence="2" type="ORF">GCM10009550_28290</name>
</gene>